<organism evidence="1 2">
    <name type="scientific">Candidatus Reidiella endopervernicosa</name>
    <dbReference type="NCBI Taxonomy" id="2738883"/>
    <lineage>
        <taxon>Bacteria</taxon>
        <taxon>Pseudomonadati</taxon>
        <taxon>Pseudomonadota</taxon>
        <taxon>Gammaproteobacteria</taxon>
        <taxon>Candidatus Reidiella</taxon>
    </lineage>
</organism>
<dbReference type="KEGG" id="rev:HUE57_18265"/>
<gene>
    <name evidence="1" type="ORF">HUE57_18265</name>
</gene>
<sequence>MLAIFRSMEQITLGLLHTYRYYGPVPPFALLELHQLYYYAEQSGCENTPAIGRRDSSTTANLYKRVMLLTISDPFRLGENELLPLFQAYLELAPLCRIDSAEAAKCQGSFLIDLNGDSPPRGCKEGDVERAEVPRIYDIGPLLDELEQRIENGHEKQAEPMLARLSSQHRGQEPGESLFLRKFVLGIQAQANSKNLTRPFMPSAPRPSCVRCVITSSRLYTTPSVTLRRHKAAAASSSSSARALNYEYADGVDYRGLTAFASLSMAVSERKLPRESAERYVSLIVGLEGICDYLTSHRESLLSSWRVVNEHNEGNQLSSTTSSGVEIHVGEVIAMPVPDDNPPQLATVRWLKNDGTGHIEIGIAFLDGNATPTHCGYDDEPARASLFLKAQPEIGLPTTMIAAKGIYQKGRQLHLTAVTGQRVKAKAGSSLVQTQRFDQFTLHK</sequence>
<name>A0A6N0I064_9GAMM</name>
<evidence type="ECO:0000313" key="2">
    <source>
        <dbReference type="Proteomes" id="UP000509658"/>
    </source>
</evidence>
<evidence type="ECO:0008006" key="3">
    <source>
        <dbReference type="Google" id="ProtNLM"/>
    </source>
</evidence>
<accession>A0A6N0I064</accession>
<proteinExistence type="predicted"/>
<dbReference type="RefSeq" id="WP_174673660.1">
    <property type="nucleotide sequence ID" value="NZ_CP054491.1"/>
</dbReference>
<evidence type="ECO:0000313" key="1">
    <source>
        <dbReference type="EMBL" id="QKQ28010.1"/>
    </source>
</evidence>
<dbReference type="Proteomes" id="UP000509658">
    <property type="component" value="Chromosome"/>
</dbReference>
<reference evidence="1 2" key="1">
    <citation type="submission" date="2020-05" db="EMBL/GenBank/DDBJ databases">
        <title>Horizontal transmission and recombination maintain forever young bacterial symbiont genomes.</title>
        <authorList>
            <person name="Russell S.L."/>
            <person name="Pepper-Tunick E."/>
            <person name="Svedberg J."/>
            <person name="Byrne A."/>
            <person name="Ruelas Castillo J."/>
            <person name="Vollmers C."/>
            <person name="Beinart R.A."/>
            <person name="Corbett-Detig R."/>
        </authorList>
    </citation>
    <scope>NUCLEOTIDE SEQUENCE [LARGE SCALE GENOMIC DNA]</scope>
    <source>
        <strain evidence="1">Santa_Monica_outfall</strain>
    </source>
</reference>
<dbReference type="AlphaFoldDB" id="A0A6N0I064"/>
<keyword evidence="2" id="KW-1185">Reference proteome</keyword>
<protein>
    <recommendedName>
        <fullName evidence="3">PilZ domain-containing protein</fullName>
    </recommendedName>
</protein>
<dbReference type="EMBL" id="CP054491">
    <property type="protein sequence ID" value="QKQ28010.1"/>
    <property type="molecule type" value="Genomic_DNA"/>
</dbReference>